<comment type="caution">
    <text evidence="2">The sequence shown here is derived from an EMBL/GenBank/DDBJ whole genome shotgun (WGS) entry which is preliminary data.</text>
</comment>
<evidence type="ECO:0000313" key="2">
    <source>
        <dbReference type="EMBL" id="CAH1448688.1"/>
    </source>
</evidence>
<dbReference type="InterPro" id="IPR032675">
    <property type="entry name" value="LRR_dom_sf"/>
</dbReference>
<evidence type="ECO:0000259" key="1">
    <source>
        <dbReference type="PROSITE" id="PS50181"/>
    </source>
</evidence>
<dbReference type="Gene3D" id="3.80.10.10">
    <property type="entry name" value="Ribonuclease Inhibitor"/>
    <property type="match status" value="1"/>
</dbReference>
<reference evidence="2 3" key="1">
    <citation type="submission" date="2022-01" db="EMBL/GenBank/DDBJ databases">
        <authorList>
            <person name="Xiong W."/>
            <person name="Schranz E."/>
        </authorList>
    </citation>
    <scope>NUCLEOTIDE SEQUENCE [LARGE SCALE GENOMIC DNA]</scope>
</reference>
<dbReference type="AlphaFoldDB" id="A0AAU9PEA1"/>
<accession>A0AAU9PEA1</accession>
<feature type="domain" description="F-box" evidence="1">
    <location>
        <begin position="16"/>
        <end position="63"/>
    </location>
</feature>
<organism evidence="2 3">
    <name type="scientific">Lactuca virosa</name>
    <dbReference type="NCBI Taxonomy" id="75947"/>
    <lineage>
        <taxon>Eukaryota</taxon>
        <taxon>Viridiplantae</taxon>
        <taxon>Streptophyta</taxon>
        <taxon>Embryophyta</taxon>
        <taxon>Tracheophyta</taxon>
        <taxon>Spermatophyta</taxon>
        <taxon>Magnoliopsida</taxon>
        <taxon>eudicotyledons</taxon>
        <taxon>Gunneridae</taxon>
        <taxon>Pentapetalae</taxon>
        <taxon>asterids</taxon>
        <taxon>campanulids</taxon>
        <taxon>Asterales</taxon>
        <taxon>Asteraceae</taxon>
        <taxon>Cichorioideae</taxon>
        <taxon>Cichorieae</taxon>
        <taxon>Lactucinae</taxon>
        <taxon>Lactuca</taxon>
    </lineage>
</organism>
<dbReference type="Proteomes" id="UP001157418">
    <property type="component" value="Unassembled WGS sequence"/>
</dbReference>
<gene>
    <name evidence="2" type="ORF">LVIROSA_LOCUS34214</name>
</gene>
<dbReference type="InterPro" id="IPR001810">
    <property type="entry name" value="F-box_dom"/>
</dbReference>
<dbReference type="CDD" id="cd22164">
    <property type="entry name" value="F-box_AtSKIP19-like"/>
    <property type="match status" value="1"/>
</dbReference>
<name>A0AAU9PEA1_9ASTR</name>
<evidence type="ECO:0000313" key="3">
    <source>
        <dbReference type="Proteomes" id="UP001157418"/>
    </source>
</evidence>
<keyword evidence="3" id="KW-1185">Reference proteome</keyword>
<protein>
    <recommendedName>
        <fullName evidence="1">F-box domain-containing protein</fullName>
    </recommendedName>
</protein>
<dbReference type="PANTHER" id="PTHR38926">
    <property type="entry name" value="F-BOX DOMAIN CONTAINING PROTEIN, EXPRESSED"/>
    <property type="match status" value="1"/>
</dbReference>
<dbReference type="SUPFAM" id="SSF52047">
    <property type="entry name" value="RNI-like"/>
    <property type="match status" value="1"/>
</dbReference>
<dbReference type="EMBL" id="CAKMRJ010005634">
    <property type="protein sequence ID" value="CAH1448688.1"/>
    <property type="molecule type" value="Genomic_DNA"/>
</dbReference>
<sequence>MASTSAVETLSVRKESPNWLDMPHELMADILQRLRTAEKLRSAGQVCRTWRRICKDPAMWKVIDINKWQDGCDTNQNLEMLIKQAVDLSCGELIDISIEGFCTDDLLHHIVLRSRKLKRLSLRCCFDMTSSGLSRGVKRVPHELEKLHINCPYMQAKDIEVIGRNCSQLKSFKICMITRKPFIIYTCDDHAVAIANNMPELRHLQIYGDEMTNDGLEAILNGCPHLQSLDIYMRCRFNLDGNLVQRCVERIKDFKHS</sequence>
<proteinExistence type="predicted"/>
<dbReference type="Pfam" id="PF12937">
    <property type="entry name" value="F-box-like"/>
    <property type="match status" value="1"/>
</dbReference>
<dbReference type="PANTHER" id="PTHR38926:SF2">
    <property type="entry name" value="F-BOX_LRR-REPEAT PROTEIN 21-RELATED"/>
    <property type="match status" value="1"/>
</dbReference>
<dbReference type="PROSITE" id="PS50181">
    <property type="entry name" value="FBOX"/>
    <property type="match status" value="1"/>
</dbReference>